<keyword evidence="1" id="KW-0472">Membrane</keyword>
<evidence type="ECO:0000313" key="2">
    <source>
        <dbReference type="EMBL" id="BAO80871.1"/>
    </source>
</evidence>
<dbReference type="OrthoDB" id="21339at2"/>
<dbReference type="HOGENOM" id="CLU_093444_0_1_4"/>
<dbReference type="PIRSF" id="PIRSF033239">
    <property type="entry name" value="ExoD"/>
    <property type="match status" value="1"/>
</dbReference>
<dbReference type="AlphaFoldDB" id="A0A060NGM2"/>
<dbReference type="Pfam" id="PF06055">
    <property type="entry name" value="ExoD"/>
    <property type="match status" value="1"/>
</dbReference>
<feature type="transmembrane region" description="Helical" evidence="1">
    <location>
        <begin position="51"/>
        <end position="84"/>
    </location>
</feature>
<feature type="transmembrane region" description="Helical" evidence="1">
    <location>
        <begin position="186"/>
        <end position="214"/>
    </location>
</feature>
<protein>
    <submittedName>
        <fullName evidence="2">Uncharacterized ABC-type transport system, permease components</fullName>
    </submittedName>
</protein>
<name>A0A060NGM2_9BURK</name>
<reference evidence="2 3" key="1">
    <citation type="journal article" date="2014" name="Nat. Commun.">
        <title>Physiological and genomic features of highly alkaliphilic hydrogen-utilizing Betaproteobacteria from a continental serpentinizing site.</title>
        <authorList>
            <person name="Suzuki S."/>
            <person name="Kuenen J.G."/>
            <person name="Schipper K."/>
            <person name="van der Velde S."/>
            <person name="Ishii S."/>
            <person name="Wu A."/>
            <person name="Sorokin D.Y."/>
            <person name="Tenney A."/>
            <person name="Meng X.Y."/>
            <person name="Morrill P.L."/>
            <person name="Kamagata Y."/>
            <person name="Muyzer G."/>
            <person name="Nealson K.H."/>
        </authorList>
    </citation>
    <scope>NUCLEOTIDE SEQUENCE [LARGE SCALE GENOMIC DNA]</scope>
    <source>
        <strain evidence="2 3">A1</strain>
    </source>
</reference>
<keyword evidence="3" id="KW-1185">Reference proteome</keyword>
<feature type="transmembrane region" description="Helical" evidence="1">
    <location>
        <begin position="161"/>
        <end position="179"/>
    </location>
</feature>
<dbReference type="InterPro" id="IPR010331">
    <property type="entry name" value="ExoD"/>
</dbReference>
<keyword evidence="1" id="KW-0812">Transmembrane</keyword>
<sequence length="221" mass="24246">MTNERMPAAADADALDAPDTLVEHIERVLTTLPEQDLTLHDIVEAVGPDSLMLLTIFLSLIFLVPVSIPGVSTAFGLAIVLIGLTRTFQRKPWLPQRIARRRLAAAPLRAGLQRATVWLHRIDRLSRPHRWPWLSSHGPATLCNNLALVFAGLLLMMPFGLIPFSNTLPALAVIFLSAGMMQRDGLALLLGYLAVCLTLLYFALLLTAGGATLLELWNWIG</sequence>
<accession>A0A060NGM2</accession>
<dbReference type="RefSeq" id="WP_052467493.1">
    <property type="nucleotide sequence ID" value="NZ_AP014568.1"/>
</dbReference>
<proteinExistence type="predicted"/>
<evidence type="ECO:0000313" key="3">
    <source>
        <dbReference type="Proteomes" id="UP000067461"/>
    </source>
</evidence>
<dbReference type="PANTHER" id="PTHR41795">
    <property type="entry name" value="EXOPOLYSACCHARIDE SYNTHESIS PROTEIN"/>
    <property type="match status" value="1"/>
</dbReference>
<organism evidence="2 3">
    <name type="scientific">Serpentinimonas raichei</name>
    <dbReference type="NCBI Taxonomy" id="1458425"/>
    <lineage>
        <taxon>Bacteria</taxon>
        <taxon>Pseudomonadati</taxon>
        <taxon>Pseudomonadota</taxon>
        <taxon>Betaproteobacteria</taxon>
        <taxon>Burkholderiales</taxon>
        <taxon>Comamonadaceae</taxon>
        <taxon>Serpentinimonas</taxon>
    </lineage>
</organism>
<dbReference type="PANTHER" id="PTHR41795:SF1">
    <property type="entry name" value="EXOPOLYSACCHARIDE SYNTHESIS PROTEIN"/>
    <property type="match status" value="1"/>
</dbReference>
<dbReference type="Proteomes" id="UP000067461">
    <property type="component" value="Chromosome"/>
</dbReference>
<dbReference type="STRING" id="1458425.SRAA_1017"/>
<dbReference type="EMBL" id="AP014568">
    <property type="protein sequence ID" value="BAO80871.1"/>
    <property type="molecule type" value="Genomic_DNA"/>
</dbReference>
<keyword evidence="1" id="KW-1133">Transmembrane helix</keyword>
<evidence type="ECO:0000256" key="1">
    <source>
        <dbReference type="SAM" id="Phobius"/>
    </source>
</evidence>
<dbReference type="KEGG" id="cbaa:SRAA_1017"/>
<gene>
    <name evidence="2" type="ORF">SRAA_1017</name>
</gene>